<organism evidence="1 2">
    <name type="scientific">Parathielavia hyrcaniae</name>
    <dbReference type="NCBI Taxonomy" id="113614"/>
    <lineage>
        <taxon>Eukaryota</taxon>
        <taxon>Fungi</taxon>
        <taxon>Dikarya</taxon>
        <taxon>Ascomycota</taxon>
        <taxon>Pezizomycotina</taxon>
        <taxon>Sordariomycetes</taxon>
        <taxon>Sordariomycetidae</taxon>
        <taxon>Sordariales</taxon>
        <taxon>Chaetomiaceae</taxon>
        <taxon>Parathielavia</taxon>
    </lineage>
</organism>
<reference evidence="1" key="1">
    <citation type="journal article" date="2023" name="Mol. Phylogenet. Evol.">
        <title>Genome-scale phylogeny and comparative genomics of the fungal order Sordariales.</title>
        <authorList>
            <person name="Hensen N."/>
            <person name="Bonometti L."/>
            <person name="Westerberg I."/>
            <person name="Brannstrom I.O."/>
            <person name="Guillou S."/>
            <person name="Cros-Aarteil S."/>
            <person name="Calhoun S."/>
            <person name="Haridas S."/>
            <person name="Kuo A."/>
            <person name="Mondo S."/>
            <person name="Pangilinan J."/>
            <person name="Riley R."/>
            <person name="LaButti K."/>
            <person name="Andreopoulos B."/>
            <person name="Lipzen A."/>
            <person name="Chen C."/>
            <person name="Yan M."/>
            <person name="Daum C."/>
            <person name="Ng V."/>
            <person name="Clum A."/>
            <person name="Steindorff A."/>
            <person name="Ohm R.A."/>
            <person name="Martin F."/>
            <person name="Silar P."/>
            <person name="Natvig D.O."/>
            <person name="Lalanne C."/>
            <person name="Gautier V."/>
            <person name="Ament-Velasquez S.L."/>
            <person name="Kruys A."/>
            <person name="Hutchinson M.I."/>
            <person name="Powell A.J."/>
            <person name="Barry K."/>
            <person name="Miller A.N."/>
            <person name="Grigoriev I.V."/>
            <person name="Debuchy R."/>
            <person name="Gladieux P."/>
            <person name="Hiltunen Thoren M."/>
            <person name="Johannesson H."/>
        </authorList>
    </citation>
    <scope>NUCLEOTIDE SEQUENCE</scope>
    <source>
        <strain evidence="1">CBS 757.83</strain>
    </source>
</reference>
<evidence type="ECO:0000313" key="2">
    <source>
        <dbReference type="Proteomes" id="UP001305647"/>
    </source>
</evidence>
<dbReference type="AlphaFoldDB" id="A0AAN6SXS0"/>
<keyword evidence="2" id="KW-1185">Reference proteome</keyword>
<gene>
    <name evidence="1" type="ORF">N658DRAFT_526781</name>
</gene>
<sequence>MRESTTGVPVSLQINTIKDPELPGTDLHPHPHHPHNPAAIKVSHRPACITAANMRVLASISAILALGGAVAAAPVQATDMAQNWNQTEPIPASAILAPGVVDDVFTRTSPRDGDNPLVAKRDFDEGGCFNFPTWVGSNQRQGYDNDFAYAHGIFQGYDRWGYNWIGPMQYFNWSWGSFRLSIRNQDQCSGNVWRWDDILDMMDYMANWDCADTKQGWGYVAYAPTLVAMVYYVDFSVPGFQPGCNHTDLKKLLKAKREEVAAAAE</sequence>
<accession>A0AAN6SXS0</accession>
<dbReference type="Proteomes" id="UP001305647">
    <property type="component" value="Unassembled WGS sequence"/>
</dbReference>
<evidence type="ECO:0000313" key="1">
    <source>
        <dbReference type="EMBL" id="KAK4097750.1"/>
    </source>
</evidence>
<comment type="caution">
    <text evidence="1">The sequence shown here is derived from an EMBL/GenBank/DDBJ whole genome shotgun (WGS) entry which is preliminary data.</text>
</comment>
<name>A0AAN6SXS0_9PEZI</name>
<reference evidence="1" key="2">
    <citation type="submission" date="2023-05" db="EMBL/GenBank/DDBJ databases">
        <authorList>
            <consortium name="Lawrence Berkeley National Laboratory"/>
            <person name="Steindorff A."/>
            <person name="Hensen N."/>
            <person name="Bonometti L."/>
            <person name="Westerberg I."/>
            <person name="Brannstrom I.O."/>
            <person name="Guillou S."/>
            <person name="Cros-Aarteil S."/>
            <person name="Calhoun S."/>
            <person name="Haridas S."/>
            <person name="Kuo A."/>
            <person name="Mondo S."/>
            <person name="Pangilinan J."/>
            <person name="Riley R."/>
            <person name="Labutti K."/>
            <person name="Andreopoulos B."/>
            <person name="Lipzen A."/>
            <person name="Chen C."/>
            <person name="Yanf M."/>
            <person name="Daum C."/>
            <person name="Ng V."/>
            <person name="Clum A."/>
            <person name="Ohm R."/>
            <person name="Martin F."/>
            <person name="Silar P."/>
            <person name="Natvig D."/>
            <person name="Lalanne C."/>
            <person name="Gautier V."/>
            <person name="Ament-Velasquez S.L."/>
            <person name="Kruys A."/>
            <person name="Hutchinson M.I."/>
            <person name="Powell A.J."/>
            <person name="Barry K."/>
            <person name="Miller A.N."/>
            <person name="Grigoriev I.V."/>
            <person name="Debuchy R."/>
            <person name="Gladieux P."/>
            <person name="Thoren M.H."/>
            <person name="Johannesson H."/>
        </authorList>
    </citation>
    <scope>NUCLEOTIDE SEQUENCE</scope>
    <source>
        <strain evidence="1">CBS 757.83</strain>
    </source>
</reference>
<protein>
    <submittedName>
        <fullName evidence="1">Uncharacterized protein</fullName>
    </submittedName>
</protein>
<proteinExistence type="predicted"/>
<dbReference type="EMBL" id="MU863668">
    <property type="protein sequence ID" value="KAK4097750.1"/>
    <property type="molecule type" value="Genomic_DNA"/>
</dbReference>